<accession>A0A432PAZ2</accession>
<reference evidence="2" key="1">
    <citation type="submission" date="2018-11" db="EMBL/GenBank/DDBJ databases">
        <title>Rhizobium chutanense sp. nov., isolated from root nodules of Phaseolus vulgaris in China.</title>
        <authorList>
            <person name="Huo Y."/>
        </authorList>
    </citation>
    <scope>NUCLEOTIDE SEQUENCE [LARGE SCALE GENOMIC DNA]</scope>
    <source>
        <strain evidence="2">CCBAU 65647</strain>
    </source>
</reference>
<dbReference type="EMBL" id="RJTH01000023">
    <property type="protein sequence ID" value="RUM18828.1"/>
    <property type="molecule type" value="Genomic_DNA"/>
</dbReference>
<dbReference type="Proteomes" id="UP000278823">
    <property type="component" value="Unassembled WGS sequence"/>
</dbReference>
<proteinExistence type="predicted"/>
<sequence>MIVTARRAGHDDEEVEAGGQLSIGAKSLDIARNKPCGRELVLDHSLGEQGVGIVVAAKPNMASFLR</sequence>
<comment type="caution">
    <text evidence="1">The sequence shown here is derived from an EMBL/GenBank/DDBJ whole genome shotgun (WGS) entry which is preliminary data.</text>
</comment>
<evidence type="ECO:0000313" key="1">
    <source>
        <dbReference type="EMBL" id="RUM18828.1"/>
    </source>
</evidence>
<gene>
    <name evidence="1" type="ORF">EFQ99_32450</name>
</gene>
<dbReference type="AlphaFoldDB" id="A0A432PAZ2"/>
<organism evidence="1 2">
    <name type="scientific">Rhizobium vallis</name>
    <dbReference type="NCBI Taxonomy" id="634290"/>
    <lineage>
        <taxon>Bacteria</taxon>
        <taxon>Pseudomonadati</taxon>
        <taxon>Pseudomonadota</taxon>
        <taxon>Alphaproteobacteria</taxon>
        <taxon>Hyphomicrobiales</taxon>
        <taxon>Rhizobiaceae</taxon>
        <taxon>Rhizobium/Agrobacterium group</taxon>
        <taxon>Rhizobium</taxon>
    </lineage>
</organism>
<keyword evidence="2" id="KW-1185">Reference proteome</keyword>
<protein>
    <submittedName>
        <fullName evidence="1">Uncharacterized protein</fullName>
    </submittedName>
</protein>
<evidence type="ECO:0000313" key="2">
    <source>
        <dbReference type="Proteomes" id="UP000278823"/>
    </source>
</evidence>
<name>A0A432PAZ2_9HYPH</name>